<reference evidence="3" key="1">
    <citation type="submission" date="2017-09" db="EMBL/GenBank/DDBJ databases">
        <title>Depth-based differentiation of microbial function through sediment-hosted aquifers and enrichment of novel symbionts in the deep terrestrial subsurface.</title>
        <authorList>
            <person name="Probst A.J."/>
            <person name="Ladd B."/>
            <person name="Jarett J.K."/>
            <person name="Geller-Mcgrath D.E."/>
            <person name="Sieber C.M.K."/>
            <person name="Emerson J.B."/>
            <person name="Anantharaman K."/>
            <person name="Thomas B.C."/>
            <person name="Malmstrom R."/>
            <person name="Stieglmeier M."/>
            <person name="Klingl A."/>
            <person name="Woyke T."/>
            <person name="Ryan C.M."/>
            <person name="Banfield J.F."/>
        </authorList>
    </citation>
    <scope>NUCLEOTIDE SEQUENCE [LARGE SCALE GENOMIC DNA]</scope>
</reference>
<keyword evidence="1" id="KW-0812">Transmembrane</keyword>
<dbReference type="AlphaFoldDB" id="A0A2H0UN20"/>
<evidence type="ECO:0000313" key="2">
    <source>
        <dbReference type="EMBL" id="PIR87817.1"/>
    </source>
</evidence>
<name>A0A2H0UN20_9BACT</name>
<comment type="caution">
    <text evidence="2">The sequence shown here is derived from an EMBL/GenBank/DDBJ whole genome shotgun (WGS) entry which is preliminary data.</text>
</comment>
<proteinExistence type="predicted"/>
<feature type="non-terminal residue" evidence="2">
    <location>
        <position position="115"/>
    </location>
</feature>
<gene>
    <name evidence="2" type="ORF">COU10_02580</name>
</gene>
<evidence type="ECO:0000256" key="1">
    <source>
        <dbReference type="SAM" id="Phobius"/>
    </source>
</evidence>
<organism evidence="2 3">
    <name type="scientific">Candidatus Harrisonbacteria bacterium CG10_big_fil_rev_8_21_14_0_10_45_28</name>
    <dbReference type="NCBI Taxonomy" id="1974586"/>
    <lineage>
        <taxon>Bacteria</taxon>
        <taxon>Candidatus Harrisoniibacteriota</taxon>
    </lineage>
</organism>
<keyword evidence="1" id="KW-0472">Membrane</keyword>
<accession>A0A2H0UN20</accession>
<dbReference type="Proteomes" id="UP000230903">
    <property type="component" value="Unassembled WGS sequence"/>
</dbReference>
<feature type="transmembrane region" description="Helical" evidence="1">
    <location>
        <begin position="12"/>
        <end position="36"/>
    </location>
</feature>
<protein>
    <submittedName>
        <fullName evidence="2">Uncharacterized protein</fullName>
    </submittedName>
</protein>
<evidence type="ECO:0000313" key="3">
    <source>
        <dbReference type="Proteomes" id="UP000230903"/>
    </source>
</evidence>
<keyword evidence="1" id="KW-1133">Transmembrane helix</keyword>
<dbReference type="EMBL" id="PFBC01000040">
    <property type="protein sequence ID" value="PIR87817.1"/>
    <property type="molecule type" value="Genomic_DNA"/>
</dbReference>
<sequence>MLETKYPAKRSIIFIVGFLVTAPAVILFTLISLFSLSSSIPQGRVLAAESVHTRRPSSQKIEGFPTVSVELRSEDARVEIIRQYLSRYSSPLVDYADLIVEEADKNELDFRLITA</sequence>